<dbReference type="SUPFAM" id="SSF48464">
    <property type="entry name" value="ENTH/VHS domain"/>
    <property type="match status" value="1"/>
</dbReference>
<dbReference type="PANTHER" id="PTHR12460:SF0">
    <property type="entry name" value="CID DOMAIN-CONTAINING PROTEIN-RELATED"/>
    <property type="match status" value="1"/>
</dbReference>
<comment type="similarity">
    <text evidence="3">Belongs to the UPF0400 (RTT103) family.</text>
</comment>
<evidence type="ECO:0000256" key="4">
    <source>
        <dbReference type="SAM" id="Coils"/>
    </source>
</evidence>
<organism evidence="7 8">
    <name type="scientific">Orchesella cincta</name>
    <name type="common">Springtail</name>
    <name type="synonym">Podura cincta</name>
    <dbReference type="NCBI Taxonomy" id="48709"/>
    <lineage>
        <taxon>Eukaryota</taxon>
        <taxon>Metazoa</taxon>
        <taxon>Ecdysozoa</taxon>
        <taxon>Arthropoda</taxon>
        <taxon>Hexapoda</taxon>
        <taxon>Collembola</taxon>
        <taxon>Entomobryomorpha</taxon>
        <taxon>Entomobryoidea</taxon>
        <taxon>Orchesellidae</taxon>
        <taxon>Orchesellinae</taxon>
        <taxon>Orchesella</taxon>
    </lineage>
</organism>
<dbReference type="InterPro" id="IPR032337">
    <property type="entry name" value="RPRD1A/B_C"/>
</dbReference>
<keyword evidence="4" id="KW-0175">Coiled coil</keyword>
<dbReference type="OMA" id="KTWQREL"/>
<reference evidence="7 8" key="1">
    <citation type="journal article" date="2016" name="Genome Biol. Evol.">
        <title>Gene Family Evolution Reflects Adaptation to Soil Environmental Stressors in the Genome of the Collembolan Orchesella cincta.</title>
        <authorList>
            <person name="Faddeeva-Vakhrusheva A."/>
            <person name="Derks M.F."/>
            <person name="Anvar S.Y."/>
            <person name="Agamennone V."/>
            <person name="Suring W."/>
            <person name="Smit S."/>
            <person name="van Straalen N.M."/>
            <person name="Roelofs D."/>
        </authorList>
    </citation>
    <scope>NUCLEOTIDE SEQUENCE [LARGE SCALE GENOMIC DNA]</scope>
    <source>
        <tissue evidence="7">Mixed pool</tissue>
    </source>
</reference>
<dbReference type="GO" id="GO:0001111">
    <property type="term" value="P:RNA polymerase II promoter clearance"/>
    <property type="evidence" value="ECO:0007669"/>
    <property type="project" value="UniProtKB-ARBA"/>
</dbReference>
<keyword evidence="2" id="KW-0539">Nucleus</keyword>
<sequence length="400" mass="45950">MYKNLSVVGGRVKRSKMSGFTESALERKLAELNQSQQSIQGLSAWLLHHRKHHNGIVKIWYKEFLKAQEHRKLTFVYLANDVIQNSRKKGAEFGKSFAPILKKMFDHMARIPEEKTKGSVLRILKIWEDRAIYEVNLIRDFESSYRKAWNDLHGSDFQELLAEDDGKGSEHRSKSKDKSSKERDRKHKSSHSPSTSDAPQKRARTKKEEIETALRMRSMEATNTIEEWEVDGVAQLEIKLSPNQFKEKPTEDDLIQMVKDLEKMPSTDAITRGKIANLPTDVSDIAGVDEICIDSDVSRLLQRKIKSAADLLHDYNSKLDVELDDRKKASMKCQDFIYYQKDLLTQAEHRLEEHQSHLKILSKKFEEMKAHVVSMPDLTKLPSVHDGLAPLPSAGDLFNV</sequence>
<dbReference type="GO" id="GO:0042802">
    <property type="term" value="F:identical protein binding"/>
    <property type="evidence" value="ECO:0007669"/>
    <property type="project" value="UniProtKB-ARBA"/>
</dbReference>
<comment type="subcellular location">
    <subcellularLocation>
        <location evidence="1">Nucleus</location>
    </subcellularLocation>
</comment>
<dbReference type="PANTHER" id="PTHR12460">
    <property type="entry name" value="CYCLIN-DEPENDENT KINASE INHIBITOR-RELATED PROTEIN"/>
    <property type="match status" value="1"/>
</dbReference>
<dbReference type="SMART" id="SM00582">
    <property type="entry name" value="RPR"/>
    <property type="match status" value="1"/>
</dbReference>
<dbReference type="GO" id="GO:0097550">
    <property type="term" value="C:transcription preinitiation complex"/>
    <property type="evidence" value="ECO:0007669"/>
    <property type="project" value="UniProtKB-ARBA"/>
</dbReference>
<dbReference type="GO" id="GO:0000993">
    <property type="term" value="F:RNA polymerase II complex binding"/>
    <property type="evidence" value="ECO:0007669"/>
    <property type="project" value="TreeGrafter"/>
</dbReference>
<gene>
    <name evidence="7" type="ORF">Ocin01_12634</name>
</gene>
<dbReference type="Pfam" id="PF16566">
    <property type="entry name" value="CREPT"/>
    <property type="match status" value="1"/>
</dbReference>
<dbReference type="GO" id="GO:0031124">
    <property type="term" value="P:mRNA 3'-end processing"/>
    <property type="evidence" value="ECO:0007669"/>
    <property type="project" value="TreeGrafter"/>
</dbReference>
<evidence type="ECO:0000256" key="1">
    <source>
        <dbReference type="ARBA" id="ARBA00004123"/>
    </source>
</evidence>
<feature type="region of interest" description="Disordered" evidence="5">
    <location>
        <begin position="162"/>
        <end position="208"/>
    </location>
</feature>
<name>A0A1D2MMA1_ORCCI</name>
<evidence type="ECO:0000256" key="5">
    <source>
        <dbReference type="SAM" id="MobiDB-lite"/>
    </source>
</evidence>
<dbReference type="Pfam" id="PF04818">
    <property type="entry name" value="CID"/>
    <property type="match status" value="1"/>
</dbReference>
<evidence type="ECO:0000259" key="6">
    <source>
        <dbReference type="PROSITE" id="PS51391"/>
    </source>
</evidence>
<proteinExistence type="inferred from homology"/>
<evidence type="ECO:0000256" key="2">
    <source>
        <dbReference type="ARBA" id="ARBA00023242"/>
    </source>
</evidence>
<dbReference type="InterPro" id="IPR008942">
    <property type="entry name" value="ENTH_VHS"/>
</dbReference>
<evidence type="ECO:0000256" key="3">
    <source>
        <dbReference type="ARBA" id="ARBA00034310"/>
    </source>
</evidence>
<dbReference type="OrthoDB" id="10069473at2759"/>
<feature type="compositionally biased region" description="Basic and acidic residues" evidence="5">
    <location>
        <begin position="164"/>
        <end position="183"/>
    </location>
</feature>
<evidence type="ECO:0000313" key="7">
    <source>
        <dbReference type="EMBL" id="ODM94052.1"/>
    </source>
</evidence>
<feature type="non-terminal residue" evidence="7">
    <location>
        <position position="400"/>
    </location>
</feature>
<feature type="coiled-coil region" evidence="4">
    <location>
        <begin position="344"/>
        <end position="371"/>
    </location>
</feature>
<protein>
    <submittedName>
        <fullName evidence="7">Regulation of nuclear pre-mRNA domain-containing protein 1B</fullName>
    </submittedName>
</protein>
<dbReference type="Proteomes" id="UP000094527">
    <property type="component" value="Unassembled WGS sequence"/>
</dbReference>
<evidence type="ECO:0000313" key="8">
    <source>
        <dbReference type="Proteomes" id="UP000094527"/>
    </source>
</evidence>
<accession>A0A1D2MMA1</accession>
<feature type="domain" description="CID" evidence="6">
    <location>
        <begin position="17"/>
        <end position="149"/>
    </location>
</feature>
<dbReference type="STRING" id="48709.A0A1D2MMA1"/>
<comment type="caution">
    <text evidence="7">The sequence shown here is derived from an EMBL/GenBank/DDBJ whole genome shotgun (WGS) entry which is preliminary data.</text>
</comment>
<dbReference type="Gene3D" id="6.10.250.2560">
    <property type="match status" value="1"/>
</dbReference>
<dbReference type="InterPro" id="IPR006569">
    <property type="entry name" value="CID_dom"/>
</dbReference>
<keyword evidence="8" id="KW-1185">Reference proteome</keyword>
<dbReference type="AlphaFoldDB" id="A0A1D2MMA1"/>
<dbReference type="GO" id="GO:0005654">
    <property type="term" value="C:nucleoplasm"/>
    <property type="evidence" value="ECO:0007669"/>
    <property type="project" value="UniProtKB-ARBA"/>
</dbReference>
<dbReference type="Gene3D" id="1.25.40.90">
    <property type="match status" value="1"/>
</dbReference>
<dbReference type="PROSITE" id="PS51391">
    <property type="entry name" value="CID"/>
    <property type="match status" value="1"/>
</dbReference>
<dbReference type="EMBL" id="LJIJ01000867">
    <property type="protein sequence ID" value="ODM94052.1"/>
    <property type="molecule type" value="Genomic_DNA"/>
</dbReference>
<dbReference type="FunFam" id="1.25.40.90:FF:000007">
    <property type="entry name" value="Regulation of nuclear pre-mRNA domain-containing protein 1B"/>
    <property type="match status" value="1"/>
</dbReference>